<keyword evidence="2" id="KW-1133">Transmembrane helix</keyword>
<dbReference type="AlphaFoldDB" id="A0A2G3PQA6"/>
<evidence type="ECO:0008006" key="5">
    <source>
        <dbReference type="Google" id="ProtNLM"/>
    </source>
</evidence>
<dbReference type="RefSeq" id="WP_099381122.1">
    <property type="nucleotide sequence ID" value="NZ_PEBD01000004.1"/>
</dbReference>
<keyword evidence="2" id="KW-0472">Membrane</keyword>
<reference evidence="3 4" key="1">
    <citation type="submission" date="2017-10" db="EMBL/GenBank/DDBJ databases">
        <title>The draft genome sequence of Williamsia sp. BULT 1.1 isolated from the semi-arid grassland soils from South Africa.</title>
        <authorList>
            <person name="Kabwe M.H."/>
            <person name="Govender N."/>
            <person name="Mutseka Lunga P."/>
            <person name="Vikram S."/>
            <person name="Makhalanyane T.P."/>
        </authorList>
    </citation>
    <scope>NUCLEOTIDE SEQUENCE [LARGE SCALE GENOMIC DNA]</scope>
    <source>
        <strain evidence="3 4">BULT 1.1</strain>
    </source>
</reference>
<feature type="transmembrane region" description="Helical" evidence="2">
    <location>
        <begin position="20"/>
        <end position="43"/>
    </location>
</feature>
<feature type="region of interest" description="Disordered" evidence="1">
    <location>
        <begin position="43"/>
        <end position="66"/>
    </location>
</feature>
<feature type="compositionally biased region" description="Polar residues" evidence="1">
    <location>
        <begin position="52"/>
        <end position="65"/>
    </location>
</feature>
<protein>
    <recommendedName>
        <fullName evidence="5">Mce-associated membrane protein</fullName>
    </recommendedName>
</protein>
<comment type="caution">
    <text evidence="3">The sequence shown here is derived from an EMBL/GenBank/DDBJ whole genome shotgun (WGS) entry which is preliminary data.</text>
</comment>
<evidence type="ECO:0000313" key="4">
    <source>
        <dbReference type="Proteomes" id="UP000225108"/>
    </source>
</evidence>
<evidence type="ECO:0000256" key="1">
    <source>
        <dbReference type="SAM" id="MobiDB-lite"/>
    </source>
</evidence>
<proteinExistence type="predicted"/>
<evidence type="ECO:0000256" key="2">
    <source>
        <dbReference type="SAM" id="Phobius"/>
    </source>
</evidence>
<dbReference type="Proteomes" id="UP000225108">
    <property type="component" value="Unassembled WGS sequence"/>
</dbReference>
<name>A0A2G3PQA6_WILMA</name>
<keyword evidence="2" id="KW-0812">Transmembrane</keyword>
<sequence>MTDLHVRPTRPPDSHRRLRLLLLLGGVLIVLVALTAVVATLTAPDNGDGETRSPTTPAGPTITDQQARDVATAVTRSMYDVGPATADEQVAVFKANSCGEFAKKTLPDLITSTDQLKTRNSSSTLTIDSMAVVPRPAPSAQVEVIVAFSWEQGDISEKTRAVYQVADEAGRPCITTAQFF</sequence>
<dbReference type="EMBL" id="PEBD01000004">
    <property type="protein sequence ID" value="PHV67946.1"/>
    <property type="molecule type" value="Genomic_DNA"/>
</dbReference>
<accession>A0A2G3PQA6</accession>
<gene>
    <name evidence="3" type="ORF">CSW57_01270</name>
</gene>
<organism evidence="3 4">
    <name type="scientific">Williamsia marianensis</name>
    <dbReference type="NCBI Taxonomy" id="85044"/>
    <lineage>
        <taxon>Bacteria</taxon>
        <taxon>Bacillati</taxon>
        <taxon>Actinomycetota</taxon>
        <taxon>Actinomycetes</taxon>
        <taxon>Mycobacteriales</taxon>
        <taxon>Nocardiaceae</taxon>
        <taxon>Williamsia</taxon>
    </lineage>
</organism>
<evidence type="ECO:0000313" key="3">
    <source>
        <dbReference type="EMBL" id="PHV67946.1"/>
    </source>
</evidence>